<keyword evidence="1" id="KW-1133">Transmembrane helix</keyword>
<dbReference type="PANTHER" id="PTHR37826:SF3">
    <property type="entry name" value="J DOMAIN-CONTAINING PROTEIN"/>
    <property type="match status" value="1"/>
</dbReference>
<evidence type="ECO:0000313" key="2">
    <source>
        <dbReference type="EMBL" id="AOW11597.1"/>
    </source>
</evidence>
<reference evidence="3 4" key="1">
    <citation type="submission" date="2016-02" db="EMBL/GenBank/DDBJ databases">
        <title>Draft genome sequence of Hydrogenophaga sp. LPB0072.</title>
        <authorList>
            <person name="Shin S.-K."/>
            <person name="Yi H."/>
        </authorList>
    </citation>
    <scope>NUCLEOTIDE SEQUENCE [LARGE SCALE GENOMIC DNA]</scope>
    <source>
        <strain evidence="3 4">LPB0072</strain>
    </source>
</reference>
<dbReference type="Proteomes" id="UP000185680">
    <property type="component" value="Chromosome"/>
</dbReference>
<evidence type="ECO:0000313" key="3">
    <source>
        <dbReference type="EMBL" id="OAD39165.1"/>
    </source>
</evidence>
<dbReference type="OrthoDB" id="3182597at2"/>
<dbReference type="EMBL" id="LVWD01000045">
    <property type="protein sequence ID" value="OAD39165.1"/>
    <property type="molecule type" value="Genomic_DNA"/>
</dbReference>
<proteinExistence type="predicted"/>
<evidence type="ECO:0000256" key="1">
    <source>
        <dbReference type="SAM" id="Phobius"/>
    </source>
</evidence>
<dbReference type="EMBL" id="CP017476">
    <property type="protein sequence ID" value="AOW11597.1"/>
    <property type="molecule type" value="Genomic_DNA"/>
</dbReference>
<dbReference type="AlphaFoldDB" id="A0A167G9W9"/>
<keyword evidence="1" id="KW-0472">Membrane</keyword>
<organism evidence="2 5">
    <name type="scientific">Hydrogenophaga crassostreae</name>
    <dbReference type="NCBI Taxonomy" id="1763535"/>
    <lineage>
        <taxon>Bacteria</taxon>
        <taxon>Pseudomonadati</taxon>
        <taxon>Pseudomonadota</taxon>
        <taxon>Betaproteobacteria</taxon>
        <taxon>Burkholderiales</taxon>
        <taxon>Comamonadaceae</taxon>
        <taxon>Hydrogenophaga</taxon>
    </lineage>
</organism>
<evidence type="ECO:0000313" key="4">
    <source>
        <dbReference type="Proteomes" id="UP000185657"/>
    </source>
</evidence>
<feature type="transmembrane region" description="Helical" evidence="1">
    <location>
        <begin position="332"/>
        <end position="352"/>
    </location>
</feature>
<sequence>MQLSELSAQQKLACPACGGEAQWNPAKKALVCAYCGTESPYTLKEGGEVIEHDLVAALKAIPQSARGWQDDRRPVRCQHCQAISVFSGAQQGKACDFCGSTALVPFEETGDIIRPETLLPFAVDEPGARDRVRKWYGSRWWAPNNLNKKALTDTLHGVYLPYWTFDAQVHAQYTAEAGTYYQDSKKKRAVRWRRVSGQIEHFFDDTLVCGSRGVQPHLVRAVEPFPTTTDQLKPYDPGYLSGWTVERYQLDLVAAAEKGRQRMQAAIRNQCAQDIHADTQRNLQVHAQFSGQTFKHVLLPIWLVGYQYGARDFQVVINGATGQVAGEYPKSWVKIALAVLAAALVGMALLWMNGR</sequence>
<dbReference type="STRING" id="1763535.LPB072_00705"/>
<protein>
    <submittedName>
        <fullName evidence="2">Zinc ribbon domain-containing protein</fullName>
    </submittedName>
</protein>
<dbReference type="Proteomes" id="UP000185657">
    <property type="component" value="Unassembled WGS sequence"/>
</dbReference>
<evidence type="ECO:0000313" key="5">
    <source>
        <dbReference type="Proteomes" id="UP000185680"/>
    </source>
</evidence>
<keyword evidence="4" id="KW-1185">Reference proteome</keyword>
<accession>A0A167G9W9</accession>
<dbReference type="KEGG" id="hyl:LPB072_00705"/>
<keyword evidence="1" id="KW-0812">Transmembrane</keyword>
<reference evidence="2 5" key="2">
    <citation type="submission" date="2016-10" db="EMBL/GenBank/DDBJ databases">
        <title>Hydorgenophaga sp. LPB0072 isolated from gastropod.</title>
        <authorList>
            <person name="Kim E."/>
            <person name="Yi H."/>
        </authorList>
    </citation>
    <scope>NUCLEOTIDE SEQUENCE [LARGE SCALE GENOMIC DNA]</scope>
    <source>
        <strain evidence="2 5">LPB0072</strain>
    </source>
</reference>
<gene>
    <name evidence="2" type="ORF">LPB072_00705</name>
    <name evidence="3" type="ORF">LPB72_22980</name>
</gene>
<dbReference type="RefSeq" id="WP_066097136.1">
    <property type="nucleotide sequence ID" value="NZ_CP017476.1"/>
</dbReference>
<name>A0A167G9W9_9BURK</name>
<dbReference type="PANTHER" id="PTHR37826">
    <property type="entry name" value="FLOTILLIN BAND_7_5 DOMAIN PROTEIN"/>
    <property type="match status" value="1"/>
</dbReference>